<dbReference type="RefSeq" id="WP_094500063.1">
    <property type="nucleotide sequence ID" value="NZ_CAWNHI010000001.1"/>
</dbReference>
<feature type="domain" description="Mannosyl-glycoprotein endo-beta-N-acetylglucosamidase-like" evidence="1">
    <location>
        <begin position="128"/>
        <end position="263"/>
    </location>
</feature>
<gene>
    <name evidence="2" type="ORF">CCZ37_06450</name>
</gene>
<reference evidence="2 3" key="1">
    <citation type="submission" date="2017-08" db="EMBL/GenBank/DDBJ databases">
        <title>The Vibrio qinghaiensis sp.-Q67 is a luminous bacteria isolated firstly from Qinghai lake, Qinghai province, China, which has been proved to be very sensitive to detect environmental and food pollutants. Therefore, complete genome analysis of V. qinghaiensis sp.-Q67 highlights the potential application of this strain on detection of hazards in the contaminated environments.</title>
        <authorList>
            <person name="Gong L."/>
        </authorList>
    </citation>
    <scope>NUCLEOTIDE SEQUENCE [LARGE SCALE GENOMIC DNA]</scope>
    <source>
        <strain evidence="2 3">Q67</strain>
    </source>
</reference>
<keyword evidence="3" id="KW-1185">Reference proteome</keyword>
<organism evidence="2 3">
    <name type="scientific">Vibrio qinghaiensis</name>
    <dbReference type="NCBI Taxonomy" id="2025808"/>
    <lineage>
        <taxon>Bacteria</taxon>
        <taxon>Pseudomonadati</taxon>
        <taxon>Pseudomonadota</taxon>
        <taxon>Gammaproteobacteria</taxon>
        <taxon>Vibrionales</taxon>
        <taxon>Vibrionaceae</taxon>
        <taxon>Vibrio</taxon>
    </lineage>
</organism>
<dbReference type="EMBL" id="CP022741">
    <property type="protein sequence ID" value="ASU22245.1"/>
    <property type="molecule type" value="Genomic_DNA"/>
</dbReference>
<dbReference type="GO" id="GO:0004040">
    <property type="term" value="F:amidase activity"/>
    <property type="evidence" value="ECO:0007669"/>
    <property type="project" value="InterPro"/>
</dbReference>
<protein>
    <submittedName>
        <fullName evidence="2">Glucosaminidase</fullName>
    </submittedName>
</protein>
<evidence type="ECO:0000259" key="1">
    <source>
        <dbReference type="Pfam" id="PF01832"/>
    </source>
</evidence>
<dbReference type="InterPro" id="IPR053195">
    <property type="entry name" value="Bax-like"/>
</dbReference>
<dbReference type="KEGG" id="vqi:CCZ37_06450"/>
<dbReference type="AlphaFoldDB" id="A0A223MXE7"/>
<accession>A0A223MXE7</accession>
<dbReference type="Pfam" id="PF01832">
    <property type="entry name" value="Glucosaminidase"/>
    <property type="match status" value="1"/>
</dbReference>
<name>A0A223MXE7_9VIBR</name>
<dbReference type="PROSITE" id="PS51257">
    <property type="entry name" value="PROKAR_LIPOPROTEIN"/>
    <property type="match status" value="1"/>
</dbReference>
<proteinExistence type="predicted"/>
<evidence type="ECO:0000313" key="2">
    <source>
        <dbReference type="EMBL" id="ASU22245.1"/>
    </source>
</evidence>
<dbReference type="InterPro" id="IPR002901">
    <property type="entry name" value="MGlyc_endo_b_GlcNAc-like_dom"/>
</dbReference>
<dbReference type="PANTHER" id="PTHR40572:SF1">
    <property type="entry name" value="PROTEIN BAX"/>
    <property type="match status" value="1"/>
</dbReference>
<sequence length="268" mass="30374">MRKIILLTAISLVVVSCSVYYVKQTSIETTVKSDIPSLQGASVIGKAPDFSAIADVREKKRAFFSFLKPGIAWENRRIFQEREILERIALHHLSNQIAKSDYSEAQKLSKLYEVSIPVEGITSAWLENMLHRVDVLPEALVLTQAANESAWGTSRFATEGNNYLGQWCYSVGCGLVPLQRVEGMTHEVASFGSVQESIHGYFMNVNRNSAYHDLREIRFRLRKNNADLLSADSAMEMTNGLLKYSERGEAYVQDLQSMMRHNQPFWTE</sequence>
<dbReference type="Proteomes" id="UP000215148">
    <property type="component" value="Chromosome 1"/>
</dbReference>
<dbReference type="Gene3D" id="1.10.530.10">
    <property type="match status" value="1"/>
</dbReference>
<dbReference type="PANTHER" id="PTHR40572">
    <property type="entry name" value="PROTEIN BAX"/>
    <property type="match status" value="1"/>
</dbReference>
<evidence type="ECO:0000313" key="3">
    <source>
        <dbReference type="Proteomes" id="UP000215148"/>
    </source>
</evidence>